<reference key="1">
    <citation type="journal article" date="2000" name="Nature">
        <title>Sequence and analysis of chromosome 1 of the plant Arabidopsis thaliana.</title>
        <authorList>
            <person name="Theologis A."/>
            <person name="Ecker J.R."/>
            <person name="Palm C.J."/>
            <person name="Federspiel N.A."/>
            <person name="Kaul S."/>
            <person name="White O."/>
            <person name="Alonso J."/>
            <person name="Altafi H."/>
            <person name="Araujo R."/>
            <person name="Bowman C.L."/>
            <person name="Brooks S.Y."/>
            <person name="Buehler E."/>
            <person name="Chan A."/>
            <person name="Chao Q."/>
            <person name="Chen H."/>
            <person name="Cheuk R.F."/>
            <person name="Chin C.W."/>
            <person name="Chung M.K."/>
            <person name="Conn L."/>
            <person name="Conway A.B."/>
            <person name="Conway A.R."/>
            <person name="Creasy T.H."/>
            <person name="Dewar K."/>
            <person name="Dunn P."/>
            <person name="Etgu P."/>
            <person name="Feldblyum T.V."/>
            <person name="Feng J."/>
            <person name="Fong B."/>
            <person name="Fujii C.Y."/>
            <person name="Gill J.E."/>
            <person name="Goldsmith A.D."/>
            <person name="Haas B."/>
            <person name="Hansen N.F."/>
            <person name="Hughes B."/>
            <person name="Huizar L."/>
            <person name="Hunter J.L."/>
            <person name="Jenkins J."/>
            <person name="Johnson-Hopson C."/>
            <person name="Khan S."/>
            <person name="Khaykin E."/>
            <person name="Kim C.J."/>
            <person name="Koo H.L."/>
            <person name="Kremenetskaia I."/>
            <person name="Kurtz D.B."/>
            <person name="Kwan A."/>
            <person name="Lam B."/>
            <person name="Langin-Hooper S."/>
            <person name="Lee A."/>
            <person name="Lee J.M."/>
            <person name="Lenz C.A."/>
            <person name="Li J.H."/>
            <person name="Li Y."/>
            <person name="Lin X."/>
            <person name="Liu S.X."/>
            <person name="Liu Z.A."/>
            <person name="Luros J.S."/>
            <person name="Maiti R."/>
            <person name="Marziali A."/>
            <person name="Militscher J."/>
            <person name="Miranda M."/>
            <person name="Nguyen M."/>
            <person name="Nierman W.C."/>
            <person name="Osborne B.I."/>
            <person name="Pai G."/>
            <person name="Peterson J."/>
            <person name="Pham P.K."/>
            <person name="Rizzo M."/>
            <person name="Rooney T."/>
            <person name="Rowley D."/>
            <person name="Sakano H."/>
            <person name="Salzberg S.L."/>
            <person name="Schwartz J.R."/>
            <person name="Shinn P."/>
            <person name="Southwick A.M."/>
            <person name="Sun H."/>
            <person name="Tallon L.J."/>
            <person name="Tambunga G."/>
            <person name="Toriumi M.J."/>
            <person name="Town C.D."/>
            <person name="Utterback T."/>
            <person name="Van Aken S."/>
            <person name="Vaysberg M."/>
            <person name="Vysotskaia V.S."/>
            <person name="Walker M."/>
            <person name="Wu D."/>
            <person name="Yu G."/>
            <person name="Fraser C.M."/>
            <person name="Venter J.C."/>
            <person name="Davis R.W."/>
        </authorList>
    </citation>
    <scope>NUCLEOTIDE SEQUENCE [LARGE SCALE GENOMIC DNA]</scope>
    <source>
        <strain>cv. Columbia</strain>
    </source>
</reference>
<dbReference type="GO" id="GO:0061630">
    <property type="term" value="F:ubiquitin protein ligase activity"/>
    <property type="evidence" value="ECO:0007669"/>
    <property type="project" value="UniProtKB-EC"/>
</dbReference>
<gene>
    <name evidence="11" type="primary">F2H15.19</name>
</gene>
<keyword evidence="6" id="KW-0833">Ubl conjugation pathway</keyword>
<dbReference type="Pfam" id="PF13639">
    <property type="entry name" value="zf-RING_2"/>
    <property type="match status" value="1"/>
</dbReference>
<keyword evidence="4" id="KW-0479">Metal-binding</keyword>
<protein>
    <recommendedName>
        <fullName evidence="2">RING-type E3 ubiquitin transferase</fullName>
        <ecNumber evidence="2">2.3.2.27</ecNumber>
    </recommendedName>
</protein>
<dbReference type="Gene3D" id="3.30.40.10">
    <property type="entry name" value="Zinc/RING finger domain, C3HC4 (zinc finger)"/>
    <property type="match status" value="1"/>
</dbReference>
<dbReference type="InterPro" id="IPR013083">
    <property type="entry name" value="Znf_RING/FYVE/PHD"/>
</dbReference>
<dbReference type="InterPro" id="IPR045191">
    <property type="entry name" value="MBR1/2-like"/>
</dbReference>
<dbReference type="EMBL" id="AC034106">
    <property type="protein sequence ID" value="AAF97276.1"/>
    <property type="molecule type" value="Genomic_DNA"/>
</dbReference>
<evidence type="ECO:0000313" key="11">
    <source>
        <dbReference type="EMBL" id="AAF97276.1"/>
    </source>
</evidence>
<name>Q9LMT3_ARATH</name>
<evidence type="ECO:0000256" key="2">
    <source>
        <dbReference type="ARBA" id="ARBA00012483"/>
    </source>
</evidence>
<dbReference type="PANTHER" id="PTHR22937:SF122">
    <property type="entry name" value="RING-TYPE E3 UBIQUITIN TRANSFERASE"/>
    <property type="match status" value="1"/>
</dbReference>
<evidence type="ECO:0000256" key="7">
    <source>
        <dbReference type="ARBA" id="ARBA00022833"/>
    </source>
</evidence>
<reference evidence="11" key="2">
    <citation type="submission" date="2000-08" db="EMBL/GenBank/DDBJ databases">
        <title>The sequence of BAC F2H15 from Arabidopsis thaliana chromosome 1.</title>
        <authorList>
            <person name="Sakano H."/>
            <person name="Liu S.X."/>
            <person name="Etgu P."/>
            <person name="Lee J.M."/>
            <person name="Lenz C."/>
            <person name="Pham P."/>
            <person name="Toriumi M."/>
            <person name="Yu G."/>
            <person name="Chan A."/>
            <person name="Chung M."/>
            <person name="Goldsmith A."/>
            <person name="Liu A."/>
            <person name="Smith A."/>
            <person name="Vaysberg M."/>
            <person name="Altafi H."/>
            <person name="Brooks S."/>
            <person name="Buehler E."/>
            <person name="Chao Q."/>
            <person name="Conn L."/>
            <person name="Conway A.B."/>
            <person name="Hansen N.F."/>
            <person name="Johnson-Hopson C."/>
            <person name="Khan S."/>
            <person name="Kim C."/>
            <person name="Lam B."/>
            <person name="Miranda M."/>
            <person name="Nguyen M."/>
            <person name="Palm C.J."/>
            <person name="Shinn P."/>
            <person name="Southwick A."/>
            <person name="Davis R.W."/>
            <person name="Ecker J.R."/>
            <person name="Federspiel N.A."/>
            <person name="Theologis A."/>
        </authorList>
    </citation>
    <scope>NUCLEOTIDE SEQUENCE</scope>
</reference>
<evidence type="ECO:0000256" key="4">
    <source>
        <dbReference type="ARBA" id="ARBA00022723"/>
    </source>
</evidence>
<feature type="domain" description="RING-type" evidence="10">
    <location>
        <begin position="335"/>
        <end position="376"/>
    </location>
</feature>
<evidence type="ECO:0000256" key="1">
    <source>
        <dbReference type="ARBA" id="ARBA00000900"/>
    </source>
</evidence>
<dbReference type="ExpressionAtlas" id="Q9LMT3">
    <property type="expression patterns" value="baseline and differential"/>
</dbReference>
<dbReference type="AlphaFoldDB" id="Q9LMT3"/>
<sequence>MSSTTIGEHIRLRRARNQTIRHLHAADDDPPLSHVVLPISQPNRFCNSAMSSFFPLPTSSSNESTRKKPYQTSSFRGMGCYAAAAAAAQEVSVPSVIRYSADLDARIRKDKKKKKHKHKKKKKKNKGSYEDGSIRILSEEARDVIDVWCRPGLGFSTDAVIGRSVDPPRGRNIPSSRRKIDVDNNNYNHTLGSSVLPIRFLNQETHSHDIFNSDSTFVTSSRAEPTMLSSRCRGHLPRSYPDDLTEVECSCQIVALSFLHLMRMLQNGFVMGRITDSRDNYHELRLDVDSMSYEQLLELGDRIGYVNTGLKESEIHRCLGKIKPSVSHTLVDRKCSICQDEYEREDEVGELNCGHSFHVHCVKQWLSRKNACPVCKKAAYGKP</sequence>
<evidence type="ECO:0000256" key="8">
    <source>
        <dbReference type="PROSITE-ProRule" id="PRU00175"/>
    </source>
</evidence>
<evidence type="ECO:0000256" key="3">
    <source>
        <dbReference type="ARBA" id="ARBA00022679"/>
    </source>
</evidence>
<dbReference type="GO" id="GO:0008270">
    <property type="term" value="F:zinc ion binding"/>
    <property type="evidence" value="ECO:0007669"/>
    <property type="project" value="UniProtKB-KW"/>
</dbReference>
<organism evidence="11">
    <name type="scientific">Arabidopsis thaliana</name>
    <name type="common">Mouse-ear cress</name>
    <dbReference type="NCBI Taxonomy" id="3702"/>
    <lineage>
        <taxon>Eukaryota</taxon>
        <taxon>Viridiplantae</taxon>
        <taxon>Streptophyta</taxon>
        <taxon>Embryophyta</taxon>
        <taxon>Tracheophyta</taxon>
        <taxon>Spermatophyta</taxon>
        <taxon>Magnoliopsida</taxon>
        <taxon>eudicotyledons</taxon>
        <taxon>Gunneridae</taxon>
        <taxon>Pentapetalae</taxon>
        <taxon>rosids</taxon>
        <taxon>malvids</taxon>
        <taxon>Brassicales</taxon>
        <taxon>Brassicaceae</taxon>
        <taxon>Camelineae</taxon>
        <taxon>Arabidopsis</taxon>
    </lineage>
</organism>
<evidence type="ECO:0000256" key="5">
    <source>
        <dbReference type="ARBA" id="ARBA00022771"/>
    </source>
</evidence>
<evidence type="ECO:0000256" key="9">
    <source>
        <dbReference type="SAM" id="MobiDB-lite"/>
    </source>
</evidence>
<feature type="region of interest" description="Disordered" evidence="9">
    <location>
        <begin position="107"/>
        <end position="129"/>
    </location>
</feature>
<proteinExistence type="predicted"/>
<dbReference type="EC" id="2.3.2.27" evidence="2"/>
<keyword evidence="5 8" id="KW-0863">Zinc-finger</keyword>
<dbReference type="PANTHER" id="PTHR22937">
    <property type="entry name" value="E3 UBIQUITIN-PROTEIN LIGASE RNF165"/>
    <property type="match status" value="1"/>
</dbReference>
<comment type="catalytic activity">
    <reaction evidence="1">
        <text>S-ubiquitinyl-[E2 ubiquitin-conjugating enzyme]-L-cysteine + [acceptor protein]-L-lysine = [E2 ubiquitin-conjugating enzyme]-L-cysteine + N(6)-ubiquitinyl-[acceptor protein]-L-lysine.</text>
        <dbReference type="EC" id="2.3.2.27"/>
    </reaction>
</comment>
<dbReference type="FunFam" id="3.30.40.10:FF:001264">
    <property type="entry name" value="F2H15.19 protein"/>
    <property type="match status" value="1"/>
</dbReference>
<evidence type="ECO:0000256" key="6">
    <source>
        <dbReference type="ARBA" id="ARBA00022786"/>
    </source>
</evidence>
<dbReference type="SMART" id="SM00184">
    <property type="entry name" value="RING"/>
    <property type="match status" value="1"/>
</dbReference>
<dbReference type="InterPro" id="IPR001841">
    <property type="entry name" value="Znf_RING"/>
</dbReference>
<accession>Q9LMT3</accession>
<keyword evidence="3" id="KW-0808">Transferase</keyword>
<dbReference type="SUPFAM" id="SSF57850">
    <property type="entry name" value="RING/U-box"/>
    <property type="match status" value="1"/>
</dbReference>
<dbReference type="PIR" id="A86315">
    <property type="entry name" value="A86315"/>
</dbReference>
<keyword evidence="7" id="KW-0862">Zinc</keyword>
<feature type="compositionally biased region" description="Basic residues" evidence="9">
    <location>
        <begin position="108"/>
        <end position="126"/>
    </location>
</feature>
<dbReference type="PROSITE" id="PS50089">
    <property type="entry name" value="ZF_RING_2"/>
    <property type="match status" value="1"/>
</dbReference>
<evidence type="ECO:0000259" key="10">
    <source>
        <dbReference type="PROSITE" id="PS50089"/>
    </source>
</evidence>